<dbReference type="PANTHER" id="PTHR30250:SF11">
    <property type="entry name" value="O-ANTIGEN TRANSPORTER-RELATED"/>
    <property type="match status" value="1"/>
</dbReference>
<feature type="transmembrane region" description="Helical" evidence="6">
    <location>
        <begin position="228"/>
        <end position="251"/>
    </location>
</feature>
<feature type="transmembrane region" description="Helical" evidence="6">
    <location>
        <begin position="336"/>
        <end position="361"/>
    </location>
</feature>
<dbReference type="InterPro" id="IPR050833">
    <property type="entry name" value="Poly_Biosynth_Transport"/>
</dbReference>
<feature type="transmembrane region" description="Helical" evidence="6">
    <location>
        <begin position="123"/>
        <end position="147"/>
    </location>
</feature>
<name>A0A1G2I8N3_9BACT</name>
<evidence type="ECO:0000256" key="4">
    <source>
        <dbReference type="ARBA" id="ARBA00022989"/>
    </source>
</evidence>
<protein>
    <submittedName>
        <fullName evidence="7">Uncharacterized protein</fullName>
    </submittedName>
</protein>
<dbReference type="Pfam" id="PF01943">
    <property type="entry name" value="Polysacc_synt"/>
    <property type="match status" value="1"/>
</dbReference>
<dbReference type="InterPro" id="IPR002797">
    <property type="entry name" value="Polysacc_synth"/>
</dbReference>
<evidence type="ECO:0000256" key="5">
    <source>
        <dbReference type="ARBA" id="ARBA00023136"/>
    </source>
</evidence>
<evidence type="ECO:0000256" key="1">
    <source>
        <dbReference type="ARBA" id="ARBA00004651"/>
    </source>
</evidence>
<proteinExistence type="predicted"/>
<dbReference type="CDD" id="cd13128">
    <property type="entry name" value="MATE_Wzx_like"/>
    <property type="match status" value="1"/>
</dbReference>
<feature type="transmembrane region" description="Helical" evidence="6">
    <location>
        <begin position="56"/>
        <end position="75"/>
    </location>
</feature>
<feature type="transmembrane region" description="Helical" evidence="6">
    <location>
        <begin position="368"/>
        <end position="390"/>
    </location>
</feature>
<feature type="transmembrane region" description="Helical" evidence="6">
    <location>
        <begin position="301"/>
        <end position="324"/>
    </location>
</feature>
<dbReference type="AlphaFoldDB" id="A0A1G2I8N3"/>
<evidence type="ECO:0000313" key="7">
    <source>
        <dbReference type="EMBL" id="OGZ71069.1"/>
    </source>
</evidence>
<dbReference type="PANTHER" id="PTHR30250">
    <property type="entry name" value="PST FAMILY PREDICTED COLANIC ACID TRANSPORTER"/>
    <property type="match status" value="1"/>
</dbReference>
<keyword evidence="4 6" id="KW-1133">Transmembrane helix</keyword>
<keyword evidence="2" id="KW-1003">Cell membrane</keyword>
<comment type="subcellular location">
    <subcellularLocation>
        <location evidence="1">Cell membrane</location>
        <topology evidence="1">Multi-pass membrane protein</topology>
    </subcellularLocation>
</comment>
<feature type="transmembrane region" description="Helical" evidence="6">
    <location>
        <begin position="430"/>
        <end position="449"/>
    </location>
</feature>
<evidence type="ECO:0000256" key="2">
    <source>
        <dbReference type="ARBA" id="ARBA00022475"/>
    </source>
</evidence>
<organism evidence="7 8">
    <name type="scientific">Candidatus Staskawiczbacteria bacterium RIFCSPLOWO2_01_FULL_33_9</name>
    <dbReference type="NCBI Taxonomy" id="1802211"/>
    <lineage>
        <taxon>Bacteria</taxon>
        <taxon>Candidatus Staskawicziibacteriota</taxon>
    </lineage>
</organism>
<evidence type="ECO:0000256" key="3">
    <source>
        <dbReference type="ARBA" id="ARBA00022692"/>
    </source>
</evidence>
<feature type="transmembrane region" description="Helical" evidence="6">
    <location>
        <begin position="96"/>
        <end position="117"/>
    </location>
</feature>
<dbReference type="Proteomes" id="UP000176308">
    <property type="component" value="Unassembled WGS sequence"/>
</dbReference>
<feature type="transmembrane region" description="Helical" evidence="6">
    <location>
        <begin position="159"/>
        <end position="179"/>
    </location>
</feature>
<feature type="transmembrane region" description="Helical" evidence="6">
    <location>
        <begin position="396"/>
        <end position="418"/>
    </location>
</feature>
<feature type="transmembrane region" description="Helical" evidence="6">
    <location>
        <begin position="185"/>
        <end position="207"/>
    </location>
</feature>
<evidence type="ECO:0000256" key="6">
    <source>
        <dbReference type="SAM" id="Phobius"/>
    </source>
</evidence>
<feature type="transmembrane region" description="Helical" evidence="6">
    <location>
        <begin position="24"/>
        <end position="44"/>
    </location>
</feature>
<dbReference type="GO" id="GO:0005886">
    <property type="term" value="C:plasma membrane"/>
    <property type="evidence" value="ECO:0007669"/>
    <property type="project" value="UniProtKB-SubCell"/>
</dbReference>
<reference evidence="7 8" key="1">
    <citation type="journal article" date="2016" name="Nat. Commun.">
        <title>Thousands of microbial genomes shed light on interconnected biogeochemical processes in an aquifer system.</title>
        <authorList>
            <person name="Anantharaman K."/>
            <person name="Brown C.T."/>
            <person name="Hug L.A."/>
            <person name="Sharon I."/>
            <person name="Castelle C.J."/>
            <person name="Probst A.J."/>
            <person name="Thomas B.C."/>
            <person name="Singh A."/>
            <person name="Wilkins M.J."/>
            <person name="Karaoz U."/>
            <person name="Brodie E.L."/>
            <person name="Williams K.H."/>
            <person name="Hubbard S.S."/>
            <person name="Banfield J.F."/>
        </authorList>
    </citation>
    <scope>NUCLEOTIDE SEQUENCE [LARGE SCALE GENOMIC DNA]</scope>
</reference>
<evidence type="ECO:0000313" key="8">
    <source>
        <dbReference type="Proteomes" id="UP000176308"/>
    </source>
</evidence>
<keyword evidence="5 6" id="KW-0472">Membrane</keyword>
<sequence>MNINIRKVFLENIGVRQTIFKNTFWLVFAEITSRILGLALIIYVARVLGAVEYGKFMFAFSFVSVIVLFSDLGVIDVATREFSRNKEKEKEFSSLLTLNIILSVGTLLLMLLGSFFITSDLVIQKMIWILSFFILISSFFGIFYAFLRSRQKMEYEAGIKIAQNIIMAGGGFFIIFYFPSAINLSYGYLLSNVVSLPFLLLLFHFYFIHLKLSWNKNIFSILKISWPLSLGFTTSWIYMSISSILLGYFGLIAENGWYSAASKIALATVVPADLIIRSFYPALSNFFLHSKEKLQRSWDHLMELMIFLTIPTVTGGIVLAPKIIHFFYGSNFNPSILAFQLLMYLIGISLLGYPFSLILVISDEQKKNFFLIIAGVIMSSILGVILIPMYGFYGMITATIISSLIILFLTIIVAKYFTPISIFNAKFIKTIIMAGFSSFVMFFIINLPIVNNLNIFYSVLIGILTYFMLFFLLHKIYKK</sequence>
<feature type="transmembrane region" description="Helical" evidence="6">
    <location>
        <begin position="257"/>
        <end position="280"/>
    </location>
</feature>
<keyword evidence="3 6" id="KW-0812">Transmembrane</keyword>
<feature type="transmembrane region" description="Helical" evidence="6">
    <location>
        <begin position="455"/>
        <end position="473"/>
    </location>
</feature>
<dbReference type="EMBL" id="MHOX01000016">
    <property type="protein sequence ID" value="OGZ71069.1"/>
    <property type="molecule type" value="Genomic_DNA"/>
</dbReference>
<gene>
    <name evidence="7" type="ORF">A2904_01060</name>
</gene>
<accession>A0A1G2I8N3</accession>
<comment type="caution">
    <text evidence="7">The sequence shown here is derived from an EMBL/GenBank/DDBJ whole genome shotgun (WGS) entry which is preliminary data.</text>
</comment>